<feature type="region of interest" description="Disordered" evidence="1">
    <location>
        <begin position="1"/>
        <end position="84"/>
    </location>
</feature>
<keyword evidence="3" id="KW-1185">Reference proteome</keyword>
<protein>
    <submittedName>
        <fullName evidence="2">Uncharacterized protein</fullName>
    </submittedName>
</protein>
<feature type="compositionally biased region" description="Basic and acidic residues" evidence="1">
    <location>
        <begin position="15"/>
        <end position="41"/>
    </location>
</feature>
<sequence length="124" mass="13700">MFPLAEGSHGAHPHRQGDERRGVREQEESRRSAHSGPGERPRRGRVPRGHLRAAAPPSAQVPREDHGKTSPTLHPTPPPPTLTPEWIHPCACCFVKRTHVARAHFVTLSMKQTGLATPKQEPES</sequence>
<feature type="compositionally biased region" description="Basic residues" evidence="1">
    <location>
        <begin position="42"/>
        <end position="51"/>
    </location>
</feature>
<reference evidence="2 3" key="1">
    <citation type="submission" date="2021-06" db="EMBL/GenBank/DDBJ databases">
        <title>Caerostris darwini draft genome.</title>
        <authorList>
            <person name="Kono N."/>
            <person name="Arakawa K."/>
        </authorList>
    </citation>
    <scope>NUCLEOTIDE SEQUENCE [LARGE SCALE GENOMIC DNA]</scope>
</reference>
<dbReference type="AlphaFoldDB" id="A0AAV4NXH7"/>
<dbReference type="Proteomes" id="UP001054837">
    <property type="component" value="Unassembled WGS sequence"/>
</dbReference>
<evidence type="ECO:0000313" key="3">
    <source>
        <dbReference type="Proteomes" id="UP001054837"/>
    </source>
</evidence>
<organism evidence="2 3">
    <name type="scientific">Caerostris darwini</name>
    <dbReference type="NCBI Taxonomy" id="1538125"/>
    <lineage>
        <taxon>Eukaryota</taxon>
        <taxon>Metazoa</taxon>
        <taxon>Ecdysozoa</taxon>
        <taxon>Arthropoda</taxon>
        <taxon>Chelicerata</taxon>
        <taxon>Arachnida</taxon>
        <taxon>Araneae</taxon>
        <taxon>Araneomorphae</taxon>
        <taxon>Entelegynae</taxon>
        <taxon>Araneoidea</taxon>
        <taxon>Araneidae</taxon>
        <taxon>Caerostris</taxon>
    </lineage>
</organism>
<proteinExistence type="predicted"/>
<dbReference type="EMBL" id="BPLQ01002195">
    <property type="protein sequence ID" value="GIX89597.1"/>
    <property type="molecule type" value="Genomic_DNA"/>
</dbReference>
<name>A0AAV4NXH7_9ARAC</name>
<evidence type="ECO:0000313" key="2">
    <source>
        <dbReference type="EMBL" id="GIX89597.1"/>
    </source>
</evidence>
<gene>
    <name evidence="2" type="ORF">CDAR_390271</name>
</gene>
<evidence type="ECO:0000256" key="1">
    <source>
        <dbReference type="SAM" id="MobiDB-lite"/>
    </source>
</evidence>
<comment type="caution">
    <text evidence="2">The sequence shown here is derived from an EMBL/GenBank/DDBJ whole genome shotgun (WGS) entry which is preliminary data.</text>
</comment>
<accession>A0AAV4NXH7</accession>